<dbReference type="InterPro" id="IPR050171">
    <property type="entry name" value="MFS_Transporters"/>
</dbReference>
<sequence>MHSDTDGDRHNRASRLRDVPAVVKLLLASMALFNVGFYLVVPYLAVHLSDTLGFSAAMVGIVLGLRTFSQQGMFFLGGSIGDRLGRRPVILCGISIRIIGFVILTVADASAAVVLGVLLIGFAAALFAPAVESANAEFGRELEQSGVMRRTELFGWEQMSSRLGTVIGPVLGAVLLMFPFAVSAAAAALLFAGLWVCFYLLFPARDATAATVALPEVWTTVAKNRAFMMFAALCSMQFVALAQVYLMLPEHLDRTVGSQSALGWFYGGAAVLVIAGQRPMLRAANRIGRRTAIVGGLTLMAMSFVIPAVPFAFGNPTAVVSYLVLSGWLAVLYLGQMLMVPTMRDALAVLARERHLGAHFGMLNTIGGTLALGAGAGTGLLYDHAASAAAPWLATAAVTAVAALLLWYWSRTNDPWLPRPG</sequence>
<feature type="transmembrane region" description="Helical" evidence="7">
    <location>
        <begin position="388"/>
        <end position="409"/>
    </location>
</feature>
<feature type="transmembrane region" description="Helical" evidence="7">
    <location>
        <begin position="260"/>
        <end position="281"/>
    </location>
</feature>
<feature type="transmembrane region" description="Helical" evidence="7">
    <location>
        <begin position="184"/>
        <end position="202"/>
    </location>
</feature>
<feature type="transmembrane region" description="Helical" evidence="7">
    <location>
        <begin position="51"/>
        <end position="68"/>
    </location>
</feature>
<dbReference type="RefSeq" id="WP_338891009.1">
    <property type="nucleotide sequence ID" value="NZ_CP147846.1"/>
</dbReference>
<comment type="subcellular location">
    <subcellularLocation>
        <location evidence="1">Cell membrane</location>
        <topology evidence="1">Multi-pass membrane protein</topology>
    </subcellularLocation>
</comment>
<dbReference type="EMBL" id="CP147846">
    <property type="protein sequence ID" value="WXG69929.1"/>
    <property type="molecule type" value="Genomic_DNA"/>
</dbReference>
<dbReference type="PANTHER" id="PTHR23517:SF2">
    <property type="entry name" value="MULTIDRUG RESISTANCE PROTEIN MDTH"/>
    <property type="match status" value="1"/>
</dbReference>
<keyword evidence="6 7" id="KW-0472">Membrane</keyword>
<evidence type="ECO:0000256" key="7">
    <source>
        <dbReference type="SAM" id="Phobius"/>
    </source>
</evidence>
<feature type="transmembrane region" description="Helical" evidence="7">
    <location>
        <begin position="21"/>
        <end position="45"/>
    </location>
</feature>
<dbReference type="Proteomes" id="UP001432000">
    <property type="component" value="Chromosome"/>
</dbReference>
<evidence type="ECO:0000256" key="2">
    <source>
        <dbReference type="ARBA" id="ARBA00022448"/>
    </source>
</evidence>
<organism evidence="9 10">
    <name type="scientific">Rhodococcus sovatensis</name>
    <dbReference type="NCBI Taxonomy" id="1805840"/>
    <lineage>
        <taxon>Bacteria</taxon>
        <taxon>Bacillati</taxon>
        <taxon>Actinomycetota</taxon>
        <taxon>Actinomycetes</taxon>
        <taxon>Mycobacteriales</taxon>
        <taxon>Nocardiaceae</taxon>
        <taxon>Rhodococcus</taxon>
    </lineage>
</organism>
<evidence type="ECO:0000256" key="4">
    <source>
        <dbReference type="ARBA" id="ARBA00022692"/>
    </source>
</evidence>
<feature type="transmembrane region" description="Helical" evidence="7">
    <location>
        <begin position="293"/>
        <end position="313"/>
    </location>
</feature>
<feature type="transmembrane region" description="Helical" evidence="7">
    <location>
        <begin position="361"/>
        <end position="382"/>
    </location>
</feature>
<feature type="domain" description="Major facilitator superfamily (MFS) profile" evidence="8">
    <location>
        <begin position="22"/>
        <end position="414"/>
    </location>
</feature>
<dbReference type="SUPFAM" id="SSF103473">
    <property type="entry name" value="MFS general substrate transporter"/>
    <property type="match status" value="1"/>
</dbReference>
<dbReference type="PROSITE" id="PS50850">
    <property type="entry name" value="MFS"/>
    <property type="match status" value="1"/>
</dbReference>
<evidence type="ECO:0000256" key="6">
    <source>
        <dbReference type="ARBA" id="ARBA00023136"/>
    </source>
</evidence>
<reference evidence="9 10" key="1">
    <citation type="submission" date="2024-03" db="EMBL/GenBank/DDBJ databases">
        <title>Natural products discovery in diverse microorganisms through a two-stage MS feature dereplication strategy.</title>
        <authorList>
            <person name="Zhang R."/>
        </authorList>
    </citation>
    <scope>NUCLEOTIDE SEQUENCE [LARGE SCALE GENOMIC DNA]</scope>
    <source>
        <strain evidence="9 10">18930</strain>
    </source>
</reference>
<feature type="transmembrane region" description="Helical" evidence="7">
    <location>
        <begin position="226"/>
        <end position="248"/>
    </location>
</feature>
<evidence type="ECO:0000256" key="5">
    <source>
        <dbReference type="ARBA" id="ARBA00022989"/>
    </source>
</evidence>
<evidence type="ECO:0000313" key="10">
    <source>
        <dbReference type="Proteomes" id="UP001432000"/>
    </source>
</evidence>
<evidence type="ECO:0000259" key="8">
    <source>
        <dbReference type="PROSITE" id="PS50850"/>
    </source>
</evidence>
<proteinExistence type="predicted"/>
<dbReference type="InterPro" id="IPR011701">
    <property type="entry name" value="MFS"/>
</dbReference>
<evidence type="ECO:0000313" key="9">
    <source>
        <dbReference type="EMBL" id="WXG69929.1"/>
    </source>
</evidence>
<keyword evidence="2" id="KW-0813">Transport</keyword>
<evidence type="ECO:0000256" key="3">
    <source>
        <dbReference type="ARBA" id="ARBA00022475"/>
    </source>
</evidence>
<keyword evidence="5 7" id="KW-1133">Transmembrane helix</keyword>
<feature type="transmembrane region" description="Helical" evidence="7">
    <location>
        <begin position="319"/>
        <end position="340"/>
    </location>
</feature>
<accession>A0ABZ2PLN6</accession>
<dbReference type="PANTHER" id="PTHR23517">
    <property type="entry name" value="RESISTANCE PROTEIN MDTM, PUTATIVE-RELATED-RELATED"/>
    <property type="match status" value="1"/>
</dbReference>
<dbReference type="Gene3D" id="1.20.1250.20">
    <property type="entry name" value="MFS general substrate transporter like domains"/>
    <property type="match status" value="2"/>
</dbReference>
<name>A0ABZ2PLN6_9NOCA</name>
<gene>
    <name evidence="9" type="ORF">WDS16_05110</name>
</gene>
<evidence type="ECO:0000256" key="1">
    <source>
        <dbReference type="ARBA" id="ARBA00004651"/>
    </source>
</evidence>
<dbReference type="Pfam" id="PF07690">
    <property type="entry name" value="MFS_1"/>
    <property type="match status" value="1"/>
</dbReference>
<protein>
    <submittedName>
        <fullName evidence="9">MFS transporter</fullName>
    </submittedName>
</protein>
<keyword evidence="10" id="KW-1185">Reference proteome</keyword>
<keyword evidence="3" id="KW-1003">Cell membrane</keyword>
<keyword evidence="4 7" id="KW-0812">Transmembrane</keyword>
<dbReference type="InterPro" id="IPR020846">
    <property type="entry name" value="MFS_dom"/>
</dbReference>
<dbReference type="InterPro" id="IPR036259">
    <property type="entry name" value="MFS_trans_sf"/>
</dbReference>